<proteinExistence type="predicted"/>
<dbReference type="RefSeq" id="XP_006956706.1">
    <property type="nucleotide sequence ID" value="XM_006956644.1"/>
</dbReference>
<dbReference type="KEGG" id="wse:WALSEDRAFT_59555"/>
<dbReference type="EMBL" id="JH668225">
    <property type="protein sequence ID" value="EIM23320.1"/>
    <property type="molecule type" value="Genomic_DNA"/>
</dbReference>
<reference evidence="1 2" key="1">
    <citation type="journal article" date="2012" name="Fungal Genet. Biol.">
        <title>The genome of the xerotolerant mold Wallemia sebi reveals adaptations to osmotic stress and suggests cryptic sexual reproduction.</title>
        <authorList>
            <person name="Padamsee M."/>
            <person name="Kumar T.K.A."/>
            <person name="Riley R."/>
            <person name="Binder M."/>
            <person name="Boyd A."/>
            <person name="Calvo A.M."/>
            <person name="Furukawa K."/>
            <person name="Hesse C."/>
            <person name="Hohmann S."/>
            <person name="James T.Y."/>
            <person name="LaButti K."/>
            <person name="Lapidus A."/>
            <person name="Lindquist E."/>
            <person name="Lucas S."/>
            <person name="Miller K."/>
            <person name="Shantappa S."/>
            <person name="Grigoriev I.V."/>
            <person name="Hibbett D.S."/>
            <person name="McLaughlin D.J."/>
            <person name="Spatafora J.W."/>
            <person name="Aime M.C."/>
        </authorList>
    </citation>
    <scope>NUCLEOTIDE SEQUENCE [LARGE SCALE GENOMIC DNA]</scope>
    <source>
        <strain evidence="2">ATCC MYA-4683 / CBS 633.66</strain>
    </source>
</reference>
<dbReference type="GeneID" id="18473422"/>
<keyword evidence="2" id="KW-1185">Reference proteome</keyword>
<evidence type="ECO:0000313" key="2">
    <source>
        <dbReference type="Proteomes" id="UP000005242"/>
    </source>
</evidence>
<name>I4YH78_WALMC</name>
<dbReference type="AlphaFoldDB" id="I4YH78"/>
<dbReference type="OMA" id="MAKVEHQ"/>
<dbReference type="Proteomes" id="UP000005242">
    <property type="component" value="Unassembled WGS sequence"/>
</dbReference>
<sequence>MFAEEGVTKLHMQVNPNGWALYEGSSTRNSDRPVYTAQRDDDGVVFLNNNMETIGRSNIPKATAWRDKNINLTLNDRSYELCKPSWWRTCRRFVSYEGIQCASIRVVKGFLQIVNTDNNHVLATFTYSQWSKRKLGVIRHYSTENPSDNDRQLFTIILSIVAKVDSQRQL</sequence>
<accession>I4YH78</accession>
<dbReference type="HOGENOM" id="CLU_1571827_0_0_1"/>
<gene>
    <name evidence="1" type="ORF">WALSEDRAFT_59555</name>
</gene>
<protein>
    <submittedName>
        <fullName evidence="1">Uncharacterized protein</fullName>
    </submittedName>
</protein>
<organism evidence="1 2">
    <name type="scientific">Wallemia mellicola (strain ATCC MYA-4683 / CBS 633.66)</name>
    <name type="common">Wallemia sebi (CBS 633.66)</name>
    <dbReference type="NCBI Taxonomy" id="671144"/>
    <lineage>
        <taxon>Eukaryota</taxon>
        <taxon>Fungi</taxon>
        <taxon>Dikarya</taxon>
        <taxon>Basidiomycota</taxon>
        <taxon>Wallemiomycotina</taxon>
        <taxon>Wallemiomycetes</taxon>
        <taxon>Wallemiales</taxon>
        <taxon>Wallemiaceae</taxon>
        <taxon>Wallemia</taxon>
    </lineage>
</organism>
<dbReference type="OrthoDB" id="10407507at2759"/>
<dbReference type="InParanoid" id="I4YH78"/>
<evidence type="ECO:0000313" key="1">
    <source>
        <dbReference type="EMBL" id="EIM23320.1"/>
    </source>
</evidence>